<sequence>MHCSLILILLGALSPVRADNAPPIADAIQRDTSSAARVMVTPPPEARHAHASAPVEGRQVGTFTNFIGFASMSGYWYSQTCEPGQTFAVGSGGPWAACCGGDGATACNFATACRGNEVLFNSGSGSCGTQQCDTYTIFNSREVAATGIWSMIGCFTAEGFYDNPRTLYRNTFPLTTSVSTPTVTVEATQTVTQRVTVTRNAASPYVGGKQGWGPGLSGLFVLVMAFARDLLV</sequence>
<dbReference type="Proteomes" id="UP001302812">
    <property type="component" value="Unassembled WGS sequence"/>
</dbReference>
<protein>
    <submittedName>
        <fullName evidence="2">Uncharacterized protein</fullName>
    </submittedName>
</protein>
<name>A0AAN6TCC4_9PEZI</name>
<gene>
    <name evidence="2" type="ORF">N656DRAFT_799118</name>
</gene>
<feature type="chain" id="PRO_5043026920" evidence="1">
    <location>
        <begin position="19"/>
        <end position="232"/>
    </location>
</feature>
<evidence type="ECO:0000256" key="1">
    <source>
        <dbReference type="SAM" id="SignalP"/>
    </source>
</evidence>
<keyword evidence="3" id="KW-1185">Reference proteome</keyword>
<evidence type="ECO:0000313" key="3">
    <source>
        <dbReference type="Proteomes" id="UP001302812"/>
    </source>
</evidence>
<accession>A0AAN6TCC4</accession>
<keyword evidence="1" id="KW-0732">Signal</keyword>
<dbReference type="AlphaFoldDB" id="A0AAN6TCC4"/>
<dbReference type="EMBL" id="MU853345">
    <property type="protein sequence ID" value="KAK4111754.1"/>
    <property type="molecule type" value="Genomic_DNA"/>
</dbReference>
<evidence type="ECO:0000313" key="2">
    <source>
        <dbReference type="EMBL" id="KAK4111754.1"/>
    </source>
</evidence>
<dbReference type="RefSeq" id="XP_064669324.1">
    <property type="nucleotide sequence ID" value="XM_064817836.1"/>
</dbReference>
<reference evidence="2" key="1">
    <citation type="journal article" date="2023" name="Mol. Phylogenet. Evol.">
        <title>Genome-scale phylogeny and comparative genomics of the fungal order Sordariales.</title>
        <authorList>
            <person name="Hensen N."/>
            <person name="Bonometti L."/>
            <person name="Westerberg I."/>
            <person name="Brannstrom I.O."/>
            <person name="Guillou S."/>
            <person name="Cros-Aarteil S."/>
            <person name="Calhoun S."/>
            <person name="Haridas S."/>
            <person name="Kuo A."/>
            <person name="Mondo S."/>
            <person name="Pangilinan J."/>
            <person name="Riley R."/>
            <person name="LaButti K."/>
            <person name="Andreopoulos B."/>
            <person name="Lipzen A."/>
            <person name="Chen C."/>
            <person name="Yan M."/>
            <person name="Daum C."/>
            <person name="Ng V."/>
            <person name="Clum A."/>
            <person name="Steindorff A."/>
            <person name="Ohm R.A."/>
            <person name="Martin F."/>
            <person name="Silar P."/>
            <person name="Natvig D.O."/>
            <person name="Lalanne C."/>
            <person name="Gautier V."/>
            <person name="Ament-Velasquez S.L."/>
            <person name="Kruys A."/>
            <person name="Hutchinson M.I."/>
            <person name="Powell A.J."/>
            <person name="Barry K."/>
            <person name="Miller A.N."/>
            <person name="Grigoriev I.V."/>
            <person name="Debuchy R."/>
            <person name="Gladieux P."/>
            <person name="Hiltunen Thoren M."/>
            <person name="Johannesson H."/>
        </authorList>
    </citation>
    <scope>NUCLEOTIDE SEQUENCE</scope>
    <source>
        <strain evidence="2">CBS 508.74</strain>
    </source>
</reference>
<reference evidence="2" key="2">
    <citation type="submission" date="2023-05" db="EMBL/GenBank/DDBJ databases">
        <authorList>
            <consortium name="Lawrence Berkeley National Laboratory"/>
            <person name="Steindorff A."/>
            <person name="Hensen N."/>
            <person name="Bonometti L."/>
            <person name="Westerberg I."/>
            <person name="Brannstrom I.O."/>
            <person name="Guillou S."/>
            <person name="Cros-Aarteil S."/>
            <person name="Calhoun S."/>
            <person name="Haridas S."/>
            <person name="Kuo A."/>
            <person name="Mondo S."/>
            <person name="Pangilinan J."/>
            <person name="Riley R."/>
            <person name="Labutti K."/>
            <person name="Andreopoulos B."/>
            <person name="Lipzen A."/>
            <person name="Chen C."/>
            <person name="Yanf M."/>
            <person name="Daum C."/>
            <person name="Ng V."/>
            <person name="Clum A."/>
            <person name="Ohm R."/>
            <person name="Martin F."/>
            <person name="Silar P."/>
            <person name="Natvig D."/>
            <person name="Lalanne C."/>
            <person name="Gautier V."/>
            <person name="Ament-Velasquez S.L."/>
            <person name="Kruys A."/>
            <person name="Hutchinson M.I."/>
            <person name="Powell A.J."/>
            <person name="Barry K."/>
            <person name="Miller A.N."/>
            <person name="Grigoriev I.V."/>
            <person name="Debuchy R."/>
            <person name="Gladieux P."/>
            <person name="Thoren M.H."/>
            <person name="Johannesson H."/>
        </authorList>
    </citation>
    <scope>NUCLEOTIDE SEQUENCE</scope>
    <source>
        <strain evidence="2">CBS 508.74</strain>
    </source>
</reference>
<dbReference type="GeneID" id="89941961"/>
<comment type="caution">
    <text evidence="2">The sequence shown here is derived from an EMBL/GenBank/DDBJ whole genome shotgun (WGS) entry which is preliminary data.</text>
</comment>
<organism evidence="2 3">
    <name type="scientific">Canariomyces notabilis</name>
    <dbReference type="NCBI Taxonomy" id="2074819"/>
    <lineage>
        <taxon>Eukaryota</taxon>
        <taxon>Fungi</taxon>
        <taxon>Dikarya</taxon>
        <taxon>Ascomycota</taxon>
        <taxon>Pezizomycotina</taxon>
        <taxon>Sordariomycetes</taxon>
        <taxon>Sordariomycetidae</taxon>
        <taxon>Sordariales</taxon>
        <taxon>Chaetomiaceae</taxon>
        <taxon>Canariomyces</taxon>
    </lineage>
</organism>
<feature type="signal peptide" evidence="1">
    <location>
        <begin position="1"/>
        <end position="18"/>
    </location>
</feature>
<proteinExistence type="predicted"/>